<comment type="caution">
    <text evidence="1">The sequence shown here is derived from an EMBL/GenBank/DDBJ whole genome shotgun (WGS) entry which is preliminary data.</text>
</comment>
<reference evidence="1 2" key="1">
    <citation type="submission" date="2023-02" db="EMBL/GenBank/DDBJ databases">
        <title>LHISI_Scaffold_Assembly.</title>
        <authorList>
            <person name="Stuart O.P."/>
            <person name="Cleave R."/>
            <person name="Magrath M.J.L."/>
            <person name="Mikheyev A.S."/>
        </authorList>
    </citation>
    <scope>NUCLEOTIDE SEQUENCE [LARGE SCALE GENOMIC DNA]</scope>
    <source>
        <strain evidence="1">Daus_M_001</strain>
        <tissue evidence="1">Leg muscle</tissue>
    </source>
</reference>
<keyword evidence="2" id="KW-1185">Reference proteome</keyword>
<gene>
    <name evidence="1" type="ORF">PR048_005453</name>
</gene>
<accession>A0ABQ9I887</accession>
<name>A0ABQ9I887_9NEOP</name>
<dbReference type="EMBL" id="JARBHB010000002">
    <property type="protein sequence ID" value="KAJ8892872.1"/>
    <property type="molecule type" value="Genomic_DNA"/>
</dbReference>
<evidence type="ECO:0000313" key="1">
    <source>
        <dbReference type="EMBL" id="KAJ8892872.1"/>
    </source>
</evidence>
<proteinExistence type="predicted"/>
<dbReference type="Proteomes" id="UP001159363">
    <property type="component" value="Chromosome 2"/>
</dbReference>
<protein>
    <submittedName>
        <fullName evidence="1">Uncharacterized protein</fullName>
    </submittedName>
</protein>
<organism evidence="1 2">
    <name type="scientific">Dryococelus australis</name>
    <dbReference type="NCBI Taxonomy" id="614101"/>
    <lineage>
        <taxon>Eukaryota</taxon>
        <taxon>Metazoa</taxon>
        <taxon>Ecdysozoa</taxon>
        <taxon>Arthropoda</taxon>
        <taxon>Hexapoda</taxon>
        <taxon>Insecta</taxon>
        <taxon>Pterygota</taxon>
        <taxon>Neoptera</taxon>
        <taxon>Polyneoptera</taxon>
        <taxon>Phasmatodea</taxon>
        <taxon>Verophasmatodea</taxon>
        <taxon>Anareolatae</taxon>
        <taxon>Phasmatidae</taxon>
        <taxon>Eurycanthinae</taxon>
        <taxon>Dryococelus</taxon>
    </lineage>
</organism>
<sequence length="552" mass="61787">MVRVEGNQLISQYQWRGDGCLPTKQPIAIGDSRMNVVEGYIPGVVTPGFSQVGIMLDNAAGRRFPRGSPDSPVLCIPVLLLLTSLHPHRLSRPRYQEPPKSLHFTETLTEIVVYVRVNEKQERLHSHLWQISQEVRSLERWRRERPTNLQKEMKAKVRHMLKEWLAISRPSDCCEMVHLWAIAVVSTWAMLGQIVFTTSGPVMGRVWLGSGGHFGTSNGVGCMPAVGQLFAGLASDCKRSMRHMWFATWVVSWNGCLTDKASEKKASPSLDALPLPVCGLPTSLHVHVTTGAHLAQSHLHWSPAAHECNSWHACPGGTAGTCTRSPSVPLYSSPLVVGYHVLVISHHINFIYRHLAPSVVILSLRRCPSLHHTLPDYRISARGGWLPNGLSFRSQGEQLRSKITADFQASITQLHIDTKPSQKQLQMTLTSELQKGQEQLQNKFEKLNGSVTGLPSEFIEKLGNVTTKLQREIDDTRSELGIIKENCAIQANKSKEFMISLEERPNCGAIMEEVNLHFESQLGSFNRHLVVKLQNMEKAHHLEQTKDRGRNS</sequence>
<evidence type="ECO:0000313" key="2">
    <source>
        <dbReference type="Proteomes" id="UP001159363"/>
    </source>
</evidence>